<dbReference type="GO" id="GO:0000179">
    <property type="term" value="F:rRNA (adenine-N6,N6-)-dimethyltransferase activity"/>
    <property type="evidence" value="ECO:0007669"/>
    <property type="project" value="UniProtKB-UniRule"/>
</dbReference>
<keyword evidence="2 8" id="KW-0489">Methyltransferase</keyword>
<feature type="compositionally biased region" description="Basic and acidic residues" evidence="10">
    <location>
        <begin position="214"/>
        <end position="227"/>
    </location>
</feature>
<dbReference type="WBParaSite" id="jg8610">
    <property type="protein sequence ID" value="jg8610"/>
    <property type="gene ID" value="jg8610"/>
</dbReference>
<dbReference type="GO" id="GO:0005730">
    <property type="term" value="C:nucleolus"/>
    <property type="evidence" value="ECO:0007669"/>
    <property type="project" value="TreeGrafter"/>
</dbReference>
<dbReference type="InterPro" id="IPR001737">
    <property type="entry name" value="KsgA/Erm"/>
</dbReference>
<reference evidence="13" key="1">
    <citation type="submission" date="2022-11" db="UniProtKB">
        <authorList>
            <consortium name="WormBaseParasite"/>
        </authorList>
    </citation>
    <scope>IDENTIFICATION</scope>
</reference>
<evidence type="ECO:0000256" key="1">
    <source>
        <dbReference type="ARBA" id="ARBA00022552"/>
    </source>
</evidence>
<dbReference type="InterPro" id="IPR011530">
    <property type="entry name" value="rRNA_adenine_dimethylase"/>
</dbReference>
<feature type="compositionally biased region" description="Polar residues" evidence="10">
    <location>
        <begin position="160"/>
        <end position="170"/>
    </location>
</feature>
<dbReference type="InterPro" id="IPR020598">
    <property type="entry name" value="rRNA_Ade_methylase_Trfase_N"/>
</dbReference>
<feature type="binding site" evidence="8">
    <location>
        <position position="318"/>
    </location>
    <ligand>
        <name>S-adenosyl-L-methionine</name>
        <dbReference type="ChEBI" id="CHEBI:59789"/>
    </ligand>
</feature>
<keyword evidence="12" id="KW-1185">Reference proteome</keyword>
<keyword evidence="1 9" id="KW-0698">rRNA processing</keyword>
<evidence type="ECO:0000256" key="9">
    <source>
        <dbReference type="RuleBase" id="RU362106"/>
    </source>
</evidence>
<dbReference type="PANTHER" id="PTHR11727:SF7">
    <property type="entry name" value="DIMETHYLADENOSINE TRANSFERASE-RELATED"/>
    <property type="match status" value="1"/>
</dbReference>
<dbReference type="InterPro" id="IPR020596">
    <property type="entry name" value="rRNA_Ade_Mease_Trfase_CS"/>
</dbReference>
<evidence type="ECO:0000313" key="12">
    <source>
        <dbReference type="Proteomes" id="UP000887574"/>
    </source>
</evidence>
<dbReference type="Gene3D" id="1.10.8.480">
    <property type="match status" value="1"/>
</dbReference>
<comment type="subunit">
    <text evidence="6">Part of the small subunit (SSU) processome, composed of more than 70 proteins and the RNA chaperone small nucleolar RNA (snoRNA) U3.</text>
</comment>
<feature type="binding site" evidence="8">
    <location>
        <position position="242"/>
    </location>
    <ligand>
        <name>S-adenosyl-L-methionine</name>
        <dbReference type="ChEBI" id="CHEBI:59789"/>
    </ligand>
</feature>
<comment type="similarity">
    <text evidence="8 9">Belongs to the class I-like SAM-binding methyltransferase superfamily. rRNA adenine N(6)-methyltransferase family.</text>
</comment>
<evidence type="ECO:0000256" key="7">
    <source>
        <dbReference type="ARBA" id="ARBA00046134"/>
    </source>
</evidence>
<feature type="region of interest" description="Disordered" evidence="10">
    <location>
        <begin position="206"/>
        <end position="230"/>
    </location>
</feature>
<sequence>MGLGVMGSNTPSETEFKKLRPLFANADRNRLDPMTIATMIHLRQISVDMSCQSEDENGDELSFLLREPIEREDVSSRGNVSSGNSYSYTHRNSVSNKHIVLQRPVTNNAVESWNKEYNAHFPGGGKPERSKFIRHQMDEEEAVRHLITRHERKTEEDFATSGQAAGTRRTNSCNHEKLLKFLRSIQDSLCYPRGTNPDNFVIFQPKSKRMGKPKSKDLKSKDSKSNDRNIQGIKFNTDKGQHILKNPGIVNTIIEKSAIKPTDTVMEVGPGTGNLSVKILEKAKRLIAFEVDTRMIAELKKRIISTPSQYKLEVITGDVIKNKEWPPFDVCVSNLPYQISSPFVFRLLAHKPLPRYAVLMFQKEFADRLLASQLLAKVEHLMRVKRTEFRPPPKVDSSVVRIQPRNPPPPINYSEWDGLLRQKNVLEVLEKNYRTVCSLKDQKIEDDFSIKEHVEGVLRESGFGEKRARTLSIEDFLSLLLAFNQAQIHFA</sequence>
<evidence type="ECO:0000256" key="6">
    <source>
        <dbReference type="ARBA" id="ARBA00035020"/>
    </source>
</evidence>
<dbReference type="Pfam" id="PF00398">
    <property type="entry name" value="RrnaAD"/>
    <property type="match status" value="1"/>
</dbReference>
<feature type="binding site" evidence="8">
    <location>
        <position position="334"/>
    </location>
    <ligand>
        <name>S-adenosyl-L-methionine</name>
        <dbReference type="ChEBI" id="CHEBI:59789"/>
    </ligand>
</feature>
<dbReference type="SUPFAM" id="SSF53335">
    <property type="entry name" value="S-adenosyl-L-methionine-dependent methyltransferases"/>
    <property type="match status" value="1"/>
</dbReference>
<feature type="domain" description="Ribosomal RNA adenine methylase transferase N-terminal" evidence="11">
    <location>
        <begin position="249"/>
        <end position="406"/>
    </location>
</feature>
<keyword evidence="4 8" id="KW-0949">S-adenosyl-L-methionine</keyword>
<dbReference type="Proteomes" id="UP000887574">
    <property type="component" value="Unplaced"/>
</dbReference>
<keyword evidence="3 8" id="KW-0808">Transferase</keyword>
<dbReference type="CDD" id="cd02440">
    <property type="entry name" value="AdoMet_MTases"/>
    <property type="match status" value="1"/>
</dbReference>
<evidence type="ECO:0000256" key="5">
    <source>
        <dbReference type="ARBA" id="ARBA00022884"/>
    </source>
</evidence>
<feature type="binding site" evidence="8">
    <location>
        <position position="244"/>
    </location>
    <ligand>
        <name>S-adenosyl-L-methionine</name>
        <dbReference type="ChEBI" id="CHEBI:59789"/>
    </ligand>
</feature>
<evidence type="ECO:0000313" key="13">
    <source>
        <dbReference type="WBParaSite" id="jg8610"/>
    </source>
</evidence>
<dbReference type="InterPro" id="IPR029063">
    <property type="entry name" value="SAM-dependent_MTases_sf"/>
</dbReference>
<evidence type="ECO:0000256" key="4">
    <source>
        <dbReference type="ARBA" id="ARBA00022691"/>
    </source>
</evidence>
<evidence type="ECO:0000256" key="2">
    <source>
        <dbReference type="ARBA" id="ARBA00022603"/>
    </source>
</evidence>
<keyword evidence="5 8" id="KW-0694">RNA-binding</keyword>
<dbReference type="NCBIfam" id="TIGR00755">
    <property type="entry name" value="ksgA"/>
    <property type="match status" value="1"/>
</dbReference>
<dbReference type="PANTHER" id="PTHR11727">
    <property type="entry name" value="DIMETHYLADENOSINE TRANSFERASE"/>
    <property type="match status" value="1"/>
</dbReference>
<dbReference type="Gene3D" id="3.40.50.150">
    <property type="entry name" value="Vaccinia Virus protein VP39"/>
    <property type="match status" value="1"/>
</dbReference>
<evidence type="ECO:0000256" key="8">
    <source>
        <dbReference type="PROSITE-ProRule" id="PRU01026"/>
    </source>
</evidence>
<feature type="region of interest" description="Disordered" evidence="10">
    <location>
        <begin position="151"/>
        <end position="170"/>
    </location>
</feature>
<evidence type="ECO:0000256" key="10">
    <source>
        <dbReference type="SAM" id="MobiDB-lite"/>
    </source>
</evidence>
<evidence type="ECO:0000256" key="3">
    <source>
        <dbReference type="ARBA" id="ARBA00022679"/>
    </source>
</evidence>
<proteinExistence type="inferred from homology"/>
<comment type="function">
    <text evidence="7">Specifically dimethylates two adjacent adenosines in the loop of a conserved hairpin near the 3'-end of 18S rRNA in the 40S particle. Involved in the pre-rRNA processing steps leading to small-subunit rRNA production independently of its RNA-modifying catalytic activity. Part of the small subunit (SSU) processome, first precursor of the small eukaryotic ribosomal subunit. During the assembly of the SSU processome in the nucleolus, many ribosome biogenesis factors, an RNA chaperone and ribosomal proteins associate with the nascent pre-rRNA and work in concert to generate RNA folding, modifications, rearrangements and cleavage as well as targeted degradation of pre-ribosomal RNA by the RNA exosome.</text>
</comment>
<dbReference type="GO" id="GO:0003723">
    <property type="term" value="F:RNA binding"/>
    <property type="evidence" value="ECO:0007669"/>
    <property type="project" value="UniProtKB-UniRule"/>
</dbReference>
<dbReference type="AlphaFoldDB" id="A0A915EN70"/>
<protein>
    <recommendedName>
        <fullName evidence="9">rRNA adenine N(6)-methyltransferase</fullName>
        <ecNumber evidence="9">2.1.1.-</ecNumber>
    </recommendedName>
</protein>
<feature type="binding site" evidence="8">
    <location>
        <position position="269"/>
    </location>
    <ligand>
        <name>S-adenosyl-L-methionine</name>
        <dbReference type="ChEBI" id="CHEBI:59789"/>
    </ligand>
</feature>
<accession>A0A915EN70</accession>
<dbReference type="EC" id="2.1.1.-" evidence="9"/>
<name>A0A915EN70_9BILA</name>
<dbReference type="PROSITE" id="PS51689">
    <property type="entry name" value="SAM_RNA_A_N6_MT"/>
    <property type="match status" value="1"/>
</dbReference>
<evidence type="ECO:0000259" key="11">
    <source>
        <dbReference type="SMART" id="SM00650"/>
    </source>
</evidence>
<feature type="binding site" evidence="8">
    <location>
        <position position="290"/>
    </location>
    <ligand>
        <name>S-adenosyl-L-methionine</name>
        <dbReference type="ChEBI" id="CHEBI:59789"/>
    </ligand>
</feature>
<organism evidence="12 13">
    <name type="scientific">Ditylenchus dipsaci</name>
    <dbReference type="NCBI Taxonomy" id="166011"/>
    <lineage>
        <taxon>Eukaryota</taxon>
        <taxon>Metazoa</taxon>
        <taxon>Ecdysozoa</taxon>
        <taxon>Nematoda</taxon>
        <taxon>Chromadorea</taxon>
        <taxon>Rhabditida</taxon>
        <taxon>Tylenchina</taxon>
        <taxon>Tylenchomorpha</taxon>
        <taxon>Sphaerularioidea</taxon>
        <taxon>Anguinidae</taxon>
        <taxon>Anguininae</taxon>
        <taxon>Ditylenchus</taxon>
    </lineage>
</organism>
<dbReference type="PROSITE" id="PS01131">
    <property type="entry name" value="RRNA_A_DIMETH"/>
    <property type="match status" value="1"/>
</dbReference>
<dbReference type="SMART" id="SM00650">
    <property type="entry name" value="rADc"/>
    <property type="match status" value="1"/>
</dbReference>